<evidence type="ECO:0000313" key="3">
    <source>
        <dbReference type="Proteomes" id="UP001266305"/>
    </source>
</evidence>
<sequence length="75" mass="7784">MTKSGRRFSSGSAQHGSDDKDTAAMAARPEHLPPGNDSSPSGQGCHCSVCTTAEAQSQPQSRQTPTLARGPSKED</sequence>
<name>A0ABQ9UHD6_SAGOE</name>
<protein>
    <submittedName>
        <fullName evidence="2">Uncharacterized protein</fullName>
    </submittedName>
</protein>
<keyword evidence="3" id="KW-1185">Reference proteome</keyword>
<reference evidence="2 3" key="1">
    <citation type="submission" date="2023-05" db="EMBL/GenBank/DDBJ databases">
        <title>B98-5 Cell Line De Novo Hybrid Assembly: An Optical Mapping Approach.</title>
        <authorList>
            <person name="Kananen K."/>
            <person name="Auerbach J.A."/>
            <person name="Kautto E."/>
            <person name="Blachly J.S."/>
        </authorList>
    </citation>
    <scope>NUCLEOTIDE SEQUENCE [LARGE SCALE GENOMIC DNA]</scope>
    <source>
        <strain evidence="2">B95-8</strain>
        <tissue evidence="2">Cell line</tissue>
    </source>
</reference>
<gene>
    <name evidence="2" type="ORF">P7K49_025504</name>
</gene>
<proteinExistence type="predicted"/>
<comment type="caution">
    <text evidence="2">The sequence shown here is derived from an EMBL/GenBank/DDBJ whole genome shotgun (WGS) entry which is preliminary data.</text>
</comment>
<evidence type="ECO:0000313" key="2">
    <source>
        <dbReference type="EMBL" id="KAK2096470.1"/>
    </source>
</evidence>
<accession>A0ABQ9UHD6</accession>
<feature type="region of interest" description="Disordered" evidence="1">
    <location>
        <begin position="1"/>
        <end position="75"/>
    </location>
</feature>
<dbReference type="EMBL" id="JASSZA010000012">
    <property type="protein sequence ID" value="KAK2096470.1"/>
    <property type="molecule type" value="Genomic_DNA"/>
</dbReference>
<feature type="compositionally biased region" description="Polar residues" evidence="1">
    <location>
        <begin position="49"/>
        <end position="66"/>
    </location>
</feature>
<dbReference type="Proteomes" id="UP001266305">
    <property type="component" value="Unassembled WGS sequence"/>
</dbReference>
<evidence type="ECO:0000256" key="1">
    <source>
        <dbReference type="SAM" id="MobiDB-lite"/>
    </source>
</evidence>
<organism evidence="2 3">
    <name type="scientific">Saguinus oedipus</name>
    <name type="common">Cotton-top tamarin</name>
    <name type="synonym">Oedipomidas oedipus</name>
    <dbReference type="NCBI Taxonomy" id="9490"/>
    <lineage>
        <taxon>Eukaryota</taxon>
        <taxon>Metazoa</taxon>
        <taxon>Chordata</taxon>
        <taxon>Craniata</taxon>
        <taxon>Vertebrata</taxon>
        <taxon>Euteleostomi</taxon>
        <taxon>Mammalia</taxon>
        <taxon>Eutheria</taxon>
        <taxon>Euarchontoglires</taxon>
        <taxon>Primates</taxon>
        <taxon>Haplorrhini</taxon>
        <taxon>Platyrrhini</taxon>
        <taxon>Cebidae</taxon>
        <taxon>Callitrichinae</taxon>
        <taxon>Saguinus</taxon>
    </lineage>
</organism>